<protein>
    <submittedName>
        <fullName evidence="2">Uncharacterized protein</fullName>
    </submittedName>
</protein>
<feature type="compositionally biased region" description="Low complexity" evidence="1">
    <location>
        <begin position="12"/>
        <end position="33"/>
    </location>
</feature>
<dbReference type="Gramene" id="TuG1812G0400003987.01.T02">
    <property type="protein sequence ID" value="TuG1812G0400003987.01.T02"/>
    <property type="gene ID" value="TuG1812G0400003987.01"/>
</dbReference>
<evidence type="ECO:0000313" key="2">
    <source>
        <dbReference type="EnsemblPlants" id="TuG1812G0400003987.01.T02"/>
    </source>
</evidence>
<keyword evidence="3" id="KW-1185">Reference proteome</keyword>
<organism evidence="2 3">
    <name type="scientific">Triticum urartu</name>
    <name type="common">Red wild einkorn</name>
    <name type="synonym">Crithodium urartu</name>
    <dbReference type="NCBI Taxonomy" id="4572"/>
    <lineage>
        <taxon>Eukaryota</taxon>
        <taxon>Viridiplantae</taxon>
        <taxon>Streptophyta</taxon>
        <taxon>Embryophyta</taxon>
        <taxon>Tracheophyta</taxon>
        <taxon>Spermatophyta</taxon>
        <taxon>Magnoliopsida</taxon>
        <taxon>Liliopsida</taxon>
        <taxon>Poales</taxon>
        <taxon>Poaceae</taxon>
        <taxon>BOP clade</taxon>
        <taxon>Pooideae</taxon>
        <taxon>Triticodae</taxon>
        <taxon>Triticeae</taxon>
        <taxon>Triticinae</taxon>
        <taxon>Triticum</taxon>
    </lineage>
</organism>
<feature type="compositionally biased region" description="Pro residues" evidence="1">
    <location>
        <begin position="34"/>
        <end position="46"/>
    </location>
</feature>
<reference evidence="2" key="2">
    <citation type="submission" date="2018-03" db="EMBL/GenBank/DDBJ databases">
        <title>The Triticum urartu genome reveals the dynamic nature of wheat genome evolution.</title>
        <authorList>
            <person name="Ling H."/>
            <person name="Ma B."/>
            <person name="Shi X."/>
            <person name="Liu H."/>
            <person name="Dong L."/>
            <person name="Sun H."/>
            <person name="Cao Y."/>
            <person name="Gao Q."/>
            <person name="Zheng S."/>
            <person name="Li Y."/>
            <person name="Yu Y."/>
            <person name="Du H."/>
            <person name="Qi M."/>
            <person name="Li Y."/>
            <person name="Yu H."/>
            <person name="Cui Y."/>
            <person name="Wang N."/>
            <person name="Chen C."/>
            <person name="Wu H."/>
            <person name="Zhao Y."/>
            <person name="Zhang J."/>
            <person name="Li Y."/>
            <person name="Zhou W."/>
            <person name="Zhang B."/>
            <person name="Hu W."/>
            <person name="Eijk M."/>
            <person name="Tang J."/>
            <person name="Witsenboer H."/>
            <person name="Zhao S."/>
            <person name="Li Z."/>
            <person name="Zhang A."/>
            <person name="Wang D."/>
            <person name="Liang C."/>
        </authorList>
    </citation>
    <scope>NUCLEOTIDE SEQUENCE [LARGE SCALE GENOMIC DNA]</scope>
    <source>
        <strain evidence="2">cv. G1812</strain>
    </source>
</reference>
<evidence type="ECO:0000313" key="3">
    <source>
        <dbReference type="Proteomes" id="UP000015106"/>
    </source>
</evidence>
<reference evidence="3" key="1">
    <citation type="journal article" date="2013" name="Nature">
        <title>Draft genome of the wheat A-genome progenitor Triticum urartu.</title>
        <authorList>
            <person name="Ling H.Q."/>
            <person name="Zhao S."/>
            <person name="Liu D."/>
            <person name="Wang J."/>
            <person name="Sun H."/>
            <person name="Zhang C."/>
            <person name="Fan H."/>
            <person name="Li D."/>
            <person name="Dong L."/>
            <person name="Tao Y."/>
            <person name="Gao C."/>
            <person name="Wu H."/>
            <person name="Li Y."/>
            <person name="Cui Y."/>
            <person name="Guo X."/>
            <person name="Zheng S."/>
            <person name="Wang B."/>
            <person name="Yu K."/>
            <person name="Liang Q."/>
            <person name="Yang W."/>
            <person name="Lou X."/>
            <person name="Chen J."/>
            <person name="Feng M."/>
            <person name="Jian J."/>
            <person name="Zhang X."/>
            <person name="Luo G."/>
            <person name="Jiang Y."/>
            <person name="Liu J."/>
            <person name="Wang Z."/>
            <person name="Sha Y."/>
            <person name="Zhang B."/>
            <person name="Wu H."/>
            <person name="Tang D."/>
            <person name="Shen Q."/>
            <person name="Xue P."/>
            <person name="Zou S."/>
            <person name="Wang X."/>
            <person name="Liu X."/>
            <person name="Wang F."/>
            <person name="Yang Y."/>
            <person name="An X."/>
            <person name="Dong Z."/>
            <person name="Zhang K."/>
            <person name="Zhang X."/>
            <person name="Luo M.C."/>
            <person name="Dvorak J."/>
            <person name="Tong Y."/>
            <person name="Wang J."/>
            <person name="Yang H."/>
            <person name="Li Z."/>
            <person name="Wang D."/>
            <person name="Zhang A."/>
            <person name="Wang J."/>
        </authorList>
    </citation>
    <scope>NUCLEOTIDE SEQUENCE</scope>
    <source>
        <strain evidence="3">cv. G1812</strain>
    </source>
</reference>
<accession>A0A8R7UB31</accession>
<sequence>RPRFSLAESVGSLLPSSSRSPRFSTPATSSQPPATRPCPCWPPSRPPKASAHSSPRGRRARTTPTLLVQWRWHRRRCSGPLPLKHLAAGHIRDGLDLLLLAAGAGCSLNWRSGAEKLHRGSRWMMVLVPFS</sequence>
<reference evidence="2" key="3">
    <citation type="submission" date="2022-06" db="UniProtKB">
        <authorList>
            <consortium name="EnsemblPlants"/>
        </authorList>
    </citation>
    <scope>IDENTIFICATION</scope>
</reference>
<proteinExistence type="predicted"/>
<dbReference type="AlphaFoldDB" id="A0A8R7UB31"/>
<dbReference type="EnsemblPlants" id="TuG1812G0400003987.01.T02">
    <property type="protein sequence ID" value="TuG1812G0400003987.01.T02"/>
    <property type="gene ID" value="TuG1812G0400003987.01"/>
</dbReference>
<evidence type="ECO:0000256" key="1">
    <source>
        <dbReference type="SAM" id="MobiDB-lite"/>
    </source>
</evidence>
<dbReference type="Proteomes" id="UP000015106">
    <property type="component" value="Chromosome 4"/>
</dbReference>
<feature type="region of interest" description="Disordered" evidence="1">
    <location>
        <begin position="1"/>
        <end position="61"/>
    </location>
</feature>
<name>A0A8R7UB31_TRIUA</name>